<comment type="caution">
    <text evidence="2">The sequence shown here is derived from an EMBL/GenBank/DDBJ whole genome shotgun (WGS) entry which is preliminary data.</text>
</comment>
<accession>A0A7W4YDZ9</accession>
<dbReference type="RefSeq" id="WP_183623501.1">
    <property type="nucleotide sequence ID" value="NZ_JACHWJ010000001.1"/>
</dbReference>
<dbReference type="InterPro" id="IPR056670">
    <property type="entry name" value="DUF7768"/>
</dbReference>
<dbReference type="Pfam" id="PF24963">
    <property type="entry name" value="DUF7768"/>
    <property type="match status" value="1"/>
</dbReference>
<protein>
    <recommendedName>
        <fullName evidence="1">DUF7768 domain-containing protein</fullName>
    </recommendedName>
</protein>
<gene>
    <name evidence="2" type="ORF">FHX72_001116</name>
</gene>
<keyword evidence="3" id="KW-1185">Reference proteome</keyword>
<organism evidence="2 3">
    <name type="scientific">Pseudoclavibacter helvolus</name>
    <dbReference type="NCBI Taxonomy" id="255205"/>
    <lineage>
        <taxon>Bacteria</taxon>
        <taxon>Bacillati</taxon>
        <taxon>Actinomycetota</taxon>
        <taxon>Actinomycetes</taxon>
        <taxon>Micrococcales</taxon>
        <taxon>Microbacteriaceae</taxon>
        <taxon>Pseudoclavibacter</taxon>
    </lineage>
</organism>
<proteinExistence type="predicted"/>
<feature type="domain" description="DUF7768" evidence="1">
    <location>
        <begin position="12"/>
        <end position="110"/>
    </location>
</feature>
<reference evidence="2 3" key="1">
    <citation type="submission" date="2020-08" db="EMBL/GenBank/DDBJ databases">
        <title>Sequencing the genomes of 1000 actinobacteria strains.</title>
        <authorList>
            <person name="Klenk H.-P."/>
        </authorList>
    </citation>
    <scope>NUCLEOTIDE SEQUENCE [LARGE SCALE GENOMIC DNA]</scope>
    <source>
        <strain evidence="2 3">DSM 20419</strain>
    </source>
</reference>
<dbReference type="AlphaFoldDB" id="A0A7W4YDZ9"/>
<name>A0A7W4YDZ9_9MICO</name>
<dbReference type="Proteomes" id="UP000545286">
    <property type="component" value="Unassembled WGS sequence"/>
</dbReference>
<evidence type="ECO:0000313" key="2">
    <source>
        <dbReference type="EMBL" id="MBB2957004.1"/>
    </source>
</evidence>
<evidence type="ECO:0000313" key="3">
    <source>
        <dbReference type="Proteomes" id="UP000545286"/>
    </source>
</evidence>
<dbReference type="EMBL" id="JACHWJ010000001">
    <property type="protein sequence ID" value="MBB2957004.1"/>
    <property type="molecule type" value="Genomic_DNA"/>
</dbReference>
<evidence type="ECO:0000259" key="1">
    <source>
        <dbReference type="Pfam" id="PF24963"/>
    </source>
</evidence>
<sequence>MNSLLPTKAPRLVVIESPFAGDVAANIDYARAAVRDSLMRGEAPIASHLLHTQRGILRDDVPEERSLGIAAGHAWIPASSLVAVYLDRGTSAGMRAGIQAALDAGVELEYRYLEAPKLRVAS</sequence>